<evidence type="ECO:0000313" key="1">
    <source>
        <dbReference type="EMBL" id="MCM6771992.1"/>
    </source>
</evidence>
<keyword evidence="2" id="KW-1185">Reference proteome</keyword>
<sequence>MNKIRTLGLGCVAAAAIVLGGTGFAGATVVLEPEAPAAAEIATTDAPTGSAYLVTGSAELLKTGFGSANGPMCPGGKCPK</sequence>
<organism evidence="1 2">
    <name type="scientific">Nocardia pulmonis</name>
    <dbReference type="NCBI Taxonomy" id="2951408"/>
    <lineage>
        <taxon>Bacteria</taxon>
        <taxon>Bacillati</taxon>
        <taxon>Actinomycetota</taxon>
        <taxon>Actinomycetes</taxon>
        <taxon>Mycobacteriales</taxon>
        <taxon>Nocardiaceae</taxon>
        <taxon>Nocardia</taxon>
    </lineage>
</organism>
<evidence type="ECO:0000313" key="2">
    <source>
        <dbReference type="Proteomes" id="UP001139157"/>
    </source>
</evidence>
<dbReference type="RefSeq" id="WP_251908871.1">
    <property type="nucleotide sequence ID" value="NZ_JAMRXG010000001.1"/>
</dbReference>
<dbReference type="Proteomes" id="UP001139157">
    <property type="component" value="Unassembled WGS sequence"/>
</dbReference>
<comment type="caution">
    <text evidence="1">The sequence shown here is derived from an EMBL/GenBank/DDBJ whole genome shotgun (WGS) entry which is preliminary data.</text>
</comment>
<gene>
    <name evidence="1" type="ORF">NDR86_00725</name>
</gene>
<dbReference type="AlphaFoldDB" id="A0A9X2E0X9"/>
<accession>A0A9X2E0X9</accession>
<reference evidence="1" key="1">
    <citation type="submission" date="2022-06" db="EMBL/GenBank/DDBJ databases">
        <title>Novel species in genus nocardia.</title>
        <authorList>
            <person name="Li F."/>
        </authorList>
    </citation>
    <scope>NUCLEOTIDE SEQUENCE</scope>
    <source>
        <strain evidence="1">CDC141</strain>
    </source>
</reference>
<protein>
    <submittedName>
        <fullName evidence="1">Uncharacterized protein</fullName>
    </submittedName>
</protein>
<dbReference type="EMBL" id="JAMRXG010000001">
    <property type="protein sequence ID" value="MCM6771992.1"/>
    <property type="molecule type" value="Genomic_DNA"/>
</dbReference>
<proteinExistence type="predicted"/>
<name>A0A9X2E0X9_9NOCA</name>